<dbReference type="PANTHER" id="PTHR23502:SF30">
    <property type="entry name" value="TRANSPORTER, PUTATIVE (AFU_ORTHOLOGUE AFUA_8G04702)-RELATED"/>
    <property type="match status" value="1"/>
</dbReference>
<name>A0A8H4LAA0_9HYPO</name>
<keyword evidence="10" id="KW-1185">Reference proteome</keyword>
<feature type="compositionally biased region" description="Basic and acidic residues" evidence="6">
    <location>
        <begin position="257"/>
        <end position="268"/>
    </location>
</feature>
<dbReference type="SUPFAM" id="SSF103473">
    <property type="entry name" value="MFS general substrate transporter"/>
    <property type="match status" value="1"/>
</dbReference>
<dbReference type="InterPro" id="IPR020846">
    <property type="entry name" value="MFS_dom"/>
</dbReference>
<evidence type="ECO:0000256" key="7">
    <source>
        <dbReference type="SAM" id="Phobius"/>
    </source>
</evidence>
<feature type="transmembrane region" description="Helical" evidence="7">
    <location>
        <begin position="208"/>
        <end position="230"/>
    </location>
</feature>
<dbReference type="Gene3D" id="1.20.1250.20">
    <property type="entry name" value="MFS general substrate transporter like domains"/>
    <property type="match status" value="1"/>
</dbReference>
<gene>
    <name evidence="9" type="ORF">FALBO_8021</name>
</gene>
<feature type="region of interest" description="Disordered" evidence="6">
    <location>
        <begin position="247"/>
        <end position="273"/>
    </location>
</feature>
<protein>
    <submittedName>
        <fullName evidence="9">Major facilitator superfamily domain general substrate transporter</fullName>
    </submittedName>
</protein>
<dbReference type="PROSITE" id="PS50850">
    <property type="entry name" value="MFS"/>
    <property type="match status" value="1"/>
</dbReference>
<dbReference type="InterPro" id="IPR036259">
    <property type="entry name" value="MFS_trans_sf"/>
</dbReference>
<evidence type="ECO:0000259" key="8">
    <source>
        <dbReference type="PROSITE" id="PS50850"/>
    </source>
</evidence>
<feature type="transmembrane region" description="Helical" evidence="7">
    <location>
        <begin position="55"/>
        <end position="77"/>
    </location>
</feature>
<dbReference type="Proteomes" id="UP000554235">
    <property type="component" value="Unassembled WGS sequence"/>
</dbReference>
<sequence>MAPFDQEDVPGTILLFDRGGTDEQRHAHQGDIILHPQPSLDPEDPLNWRRSRKKLAVSMVYLYTFAIGICTAAQYSILTPISKSQKVSIGQLNSGTGFMQLMQGWGCLLWQPIALTYGRRFVYIVTIVLSTGPVLWTPFSHGAGQWYAHRILLGLFCSPVESLPEVSVPDLFFAHERGRYMALYAFILFGSNFLAPFFAGFIADGMDWRWVMYFSTILMVICSTIMFLFTEDTIYFRETMEGVEPTTSKFATTQADTEQRQETDESRQEIQSSKSRLRKLSLITRVPGRPTKMQMLLKSWMSLKIIVLFPNILWAGLLY</sequence>
<keyword evidence="5" id="KW-0325">Glycoprotein</keyword>
<dbReference type="GO" id="GO:0022857">
    <property type="term" value="F:transmembrane transporter activity"/>
    <property type="evidence" value="ECO:0007669"/>
    <property type="project" value="InterPro"/>
</dbReference>
<feature type="compositionally biased region" description="Polar residues" evidence="6">
    <location>
        <begin position="247"/>
        <end position="256"/>
    </location>
</feature>
<feature type="transmembrane region" description="Helical" evidence="7">
    <location>
        <begin position="181"/>
        <end position="202"/>
    </location>
</feature>
<evidence type="ECO:0000256" key="1">
    <source>
        <dbReference type="ARBA" id="ARBA00004141"/>
    </source>
</evidence>
<evidence type="ECO:0000256" key="2">
    <source>
        <dbReference type="ARBA" id="ARBA00022692"/>
    </source>
</evidence>
<dbReference type="OrthoDB" id="5215911at2759"/>
<keyword evidence="4 7" id="KW-0472">Membrane</keyword>
<keyword evidence="2 7" id="KW-0812">Transmembrane</keyword>
<feature type="non-terminal residue" evidence="9">
    <location>
        <position position="319"/>
    </location>
</feature>
<evidence type="ECO:0000256" key="5">
    <source>
        <dbReference type="ARBA" id="ARBA00023180"/>
    </source>
</evidence>
<dbReference type="EMBL" id="JAADYS010001084">
    <property type="protein sequence ID" value="KAF4465141.1"/>
    <property type="molecule type" value="Genomic_DNA"/>
</dbReference>
<evidence type="ECO:0000256" key="6">
    <source>
        <dbReference type="SAM" id="MobiDB-lite"/>
    </source>
</evidence>
<feature type="domain" description="Major facilitator superfamily (MFS) profile" evidence="8">
    <location>
        <begin position="56"/>
        <end position="319"/>
    </location>
</feature>
<comment type="subcellular location">
    <subcellularLocation>
        <location evidence="1">Membrane</location>
        <topology evidence="1">Multi-pass membrane protein</topology>
    </subcellularLocation>
</comment>
<evidence type="ECO:0000256" key="4">
    <source>
        <dbReference type="ARBA" id="ARBA00023136"/>
    </source>
</evidence>
<dbReference type="AlphaFoldDB" id="A0A8H4LAA0"/>
<evidence type="ECO:0000256" key="3">
    <source>
        <dbReference type="ARBA" id="ARBA00022989"/>
    </source>
</evidence>
<comment type="caution">
    <text evidence="9">The sequence shown here is derived from an EMBL/GenBank/DDBJ whole genome shotgun (WGS) entry which is preliminary data.</text>
</comment>
<organism evidence="9 10">
    <name type="scientific">Fusarium albosuccineum</name>
    <dbReference type="NCBI Taxonomy" id="1237068"/>
    <lineage>
        <taxon>Eukaryota</taxon>
        <taxon>Fungi</taxon>
        <taxon>Dikarya</taxon>
        <taxon>Ascomycota</taxon>
        <taxon>Pezizomycotina</taxon>
        <taxon>Sordariomycetes</taxon>
        <taxon>Hypocreomycetidae</taxon>
        <taxon>Hypocreales</taxon>
        <taxon>Nectriaceae</taxon>
        <taxon>Fusarium</taxon>
        <taxon>Fusarium decemcellulare species complex</taxon>
    </lineage>
</organism>
<dbReference type="PANTHER" id="PTHR23502">
    <property type="entry name" value="MAJOR FACILITATOR SUPERFAMILY"/>
    <property type="match status" value="1"/>
</dbReference>
<accession>A0A8H4LAA0</accession>
<feature type="transmembrane region" description="Helical" evidence="7">
    <location>
        <begin position="295"/>
        <end position="317"/>
    </location>
</feature>
<dbReference type="GO" id="GO:0005886">
    <property type="term" value="C:plasma membrane"/>
    <property type="evidence" value="ECO:0007669"/>
    <property type="project" value="TreeGrafter"/>
</dbReference>
<evidence type="ECO:0000313" key="9">
    <source>
        <dbReference type="EMBL" id="KAF4465141.1"/>
    </source>
</evidence>
<feature type="transmembrane region" description="Helical" evidence="7">
    <location>
        <begin position="121"/>
        <end position="139"/>
    </location>
</feature>
<keyword evidence="3 7" id="KW-1133">Transmembrane helix</keyword>
<reference evidence="9 10" key="1">
    <citation type="submission" date="2020-01" db="EMBL/GenBank/DDBJ databases">
        <title>Identification and distribution of gene clusters putatively required for synthesis of sphingolipid metabolism inhibitors in phylogenetically diverse species of the filamentous fungus Fusarium.</title>
        <authorList>
            <person name="Kim H.-S."/>
            <person name="Busman M."/>
            <person name="Brown D.W."/>
            <person name="Divon H."/>
            <person name="Uhlig S."/>
            <person name="Proctor R.H."/>
        </authorList>
    </citation>
    <scope>NUCLEOTIDE SEQUENCE [LARGE SCALE GENOMIC DNA]</scope>
    <source>
        <strain evidence="9 10">NRRL 20459</strain>
    </source>
</reference>
<proteinExistence type="predicted"/>
<dbReference type="InterPro" id="IPR011701">
    <property type="entry name" value="MFS"/>
</dbReference>
<evidence type="ECO:0000313" key="10">
    <source>
        <dbReference type="Proteomes" id="UP000554235"/>
    </source>
</evidence>
<dbReference type="Pfam" id="PF07690">
    <property type="entry name" value="MFS_1"/>
    <property type="match status" value="1"/>
</dbReference>